<reference evidence="3 4" key="1">
    <citation type="journal article" date="2019" name="Front. Microbiol.">
        <title>Thermoanaerosceptrum fracticalcis gen. nov. sp. nov., a Novel Fumarate-Fermenting Microorganism From a Deep Fractured Carbonate Aquifer of the US Great Basin.</title>
        <authorList>
            <person name="Hamilton-Brehm S.D."/>
            <person name="Stewart L.E."/>
            <person name="Zavarin M."/>
            <person name="Caldwell M."/>
            <person name="Lawson P.A."/>
            <person name="Onstott T.C."/>
            <person name="Grzymski J."/>
            <person name="Neveux I."/>
            <person name="Lollar B.S."/>
            <person name="Russell C.E."/>
            <person name="Moser D.P."/>
        </authorList>
    </citation>
    <scope>NUCLEOTIDE SEQUENCE [LARGE SCALE GENOMIC DNA]</scope>
    <source>
        <strain evidence="3 4">DRI-13</strain>
    </source>
</reference>
<name>A0A7G6E5P6_THEFR</name>
<dbReference type="EMBL" id="CP045798">
    <property type="protein sequence ID" value="QNB47400.1"/>
    <property type="molecule type" value="Genomic_DNA"/>
</dbReference>
<dbReference type="OrthoDB" id="9810755at2"/>
<dbReference type="KEGG" id="tfr:BR63_14540"/>
<dbReference type="InterPro" id="IPR008927">
    <property type="entry name" value="6-PGluconate_DH-like_C_sf"/>
</dbReference>
<dbReference type="PANTHER" id="PTHR40459">
    <property type="entry name" value="CONSERVED HYPOTHETICAL ALANINE AND LEUCINE RICH PROTEIN"/>
    <property type="match status" value="1"/>
</dbReference>
<dbReference type="Pfam" id="PF10728">
    <property type="entry name" value="DUF2520"/>
    <property type="match status" value="1"/>
</dbReference>
<dbReference type="Gene3D" id="3.40.50.720">
    <property type="entry name" value="NAD(P)-binding Rossmann-like Domain"/>
    <property type="match status" value="1"/>
</dbReference>
<dbReference type="Pfam" id="PF10727">
    <property type="entry name" value="Rossmann-like"/>
    <property type="match status" value="1"/>
</dbReference>
<protein>
    <submittedName>
        <fullName evidence="3">DUF2520 domain-containing protein</fullName>
    </submittedName>
</protein>
<organism evidence="3 4">
    <name type="scientific">Thermanaerosceptrum fracticalcis</name>
    <dbReference type="NCBI Taxonomy" id="1712410"/>
    <lineage>
        <taxon>Bacteria</taxon>
        <taxon>Bacillati</taxon>
        <taxon>Bacillota</taxon>
        <taxon>Clostridia</taxon>
        <taxon>Eubacteriales</taxon>
        <taxon>Peptococcaceae</taxon>
        <taxon>Thermanaerosceptrum</taxon>
    </lineage>
</organism>
<dbReference type="SUPFAM" id="SSF51735">
    <property type="entry name" value="NAD(P)-binding Rossmann-fold domains"/>
    <property type="match status" value="1"/>
</dbReference>
<feature type="domain" description="Putative oxidoreductase/dehydrogenase Rossmann-like" evidence="1">
    <location>
        <begin position="3"/>
        <end position="114"/>
    </location>
</feature>
<dbReference type="Gene3D" id="1.10.1040.20">
    <property type="entry name" value="ProC-like, C-terminal domain"/>
    <property type="match status" value="1"/>
</dbReference>
<sequence length="290" mass="30869">MRNIGIVGLGRVGTALALSFQKCGFTVYAATKGTSQGKVSGEGNYTVGELSHVVQKAEVLFITTPDGVISTIVQQLANYSEINLKAVLHMSGALPSDVLSPLKKRRIAVGSLHPLQSFASHQCAINNLPGSYFTYEGDSCLEEWVTTVVKGWGGKLKILSSPASKMIYHAGACIASNYLVALFKLSMECFRAAGFSEGEAREAILPLMRGTFHNLGHLPPESALTGPISRGDMEVIKGHITCLARELPSALPSYCTLATVIGEMAFASGKLSPEQYRDLIKSCTGGMTHG</sequence>
<dbReference type="SUPFAM" id="SSF48179">
    <property type="entry name" value="6-phosphogluconate dehydrogenase C-terminal domain-like"/>
    <property type="match status" value="1"/>
</dbReference>
<dbReference type="PANTHER" id="PTHR40459:SF1">
    <property type="entry name" value="CONSERVED HYPOTHETICAL ALANINE AND LEUCINE RICH PROTEIN"/>
    <property type="match status" value="1"/>
</dbReference>
<dbReference type="InterPro" id="IPR036291">
    <property type="entry name" value="NAD(P)-bd_dom_sf"/>
</dbReference>
<gene>
    <name evidence="3" type="ORF">BR63_14540</name>
</gene>
<dbReference type="AlphaFoldDB" id="A0A7G6E5P6"/>
<dbReference type="Proteomes" id="UP000515847">
    <property type="component" value="Chromosome"/>
</dbReference>
<feature type="domain" description="DUF2520" evidence="2">
    <location>
        <begin position="132"/>
        <end position="258"/>
    </location>
</feature>
<evidence type="ECO:0000313" key="4">
    <source>
        <dbReference type="Proteomes" id="UP000515847"/>
    </source>
</evidence>
<proteinExistence type="predicted"/>
<dbReference type="InterPro" id="IPR037108">
    <property type="entry name" value="TM1727-like_C_sf"/>
</dbReference>
<accession>A0A7G6E5P6</accession>
<dbReference type="RefSeq" id="WP_051966197.1">
    <property type="nucleotide sequence ID" value="NZ_CP045798.1"/>
</dbReference>
<dbReference type="InterPro" id="IPR018931">
    <property type="entry name" value="DUF2520"/>
</dbReference>
<evidence type="ECO:0000313" key="3">
    <source>
        <dbReference type="EMBL" id="QNB47400.1"/>
    </source>
</evidence>
<dbReference type="InterPro" id="IPR019665">
    <property type="entry name" value="OxRdtase/DH_put_Rossmann_dom"/>
</dbReference>
<evidence type="ECO:0000259" key="2">
    <source>
        <dbReference type="Pfam" id="PF10728"/>
    </source>
</evidence>
<keyword evidence="4" id="KW-1185">Reference proteome</keyword>
<evidence type="ECO:0000259" key="1">
    <source>
        <dbReference type="Pfam" id="PF10727"/>
    </source>
</evidence>